<reference evidence="3 4" key="1">
    <citation type="submission" date="2017-05" db="EMBL/GenBank/DDBJ databases">
        <title>Vagococcus spp. assemblies.</title>
        <authorList>
            <person name="Gulvik C.A."/>
        </authorList>
    </citation>
    <scope>NUCLEOTIDE SEQUENCE [LARGE SCALE GENOMIC DNA]</scope>
    <source>
        <strain evidence="3 4">NCFB 2777</strain>
    </source>
</reference>
<dbReference type="Proteomes" id="UP000287239">
    <property type="component" value="Unassembled WGS sequence"/>
</dbReference>
<dbReference type="OrthoDB" id="2242521at2"/>
<evidence type="ECO:0000313" key="4">
    <source>
        <dbReference type="Proteomes" id="UP000287239"/>
    </source>
</evidence>
<keyword evidence="4" id="KW-1185">Reference proteome</keyword>
<dbReference type="GeneID" id="98568220"/>
<name>A0A429ZNZ0_9ENTE</name>
<dbReference type="InterPro" id="IPR046350">
    <property type="entry name" value="Cystatin_sf"/>
</dbReference>
<dbReference type="RefSeq" id="WP_126779703.1">
    <property type="nucleotide sequence ID" value="NZ_NGJU01000010.1"/>
</dbReference>
<keyword evidence="1" id="KW-0812">Transmembrane</keyword>
<dbReference type="SUPFAM" id="SSF54403">
    <property type="entry name" value="Cystatin/monellin"/>
    <property type="match status" value="2"/>
</dbReference>
<feature type="domain" description="Cell wall elongation regulator TseB-like" evidence="2">
    <location>
        <begin position="37"/>
        <end position="81"/>
    </location>
</feature>
<sequence length="158" mass="18059">MKNKVLASLSLVLAIFIFCSIFFLVRANRPMYRAKKEAIGIAEELTDLKKVDKFYWYTREKTYFTLMGTTAKEEQIIVIVPQDGEKVTVLDQKSGLSENDVLTKIIEAENPNKIVKINLGMIDDLPTWEVVAQNENNGMDYYLVDFESGKVIDIIKNV</sequence>
<feature type="transmembrane region" description="Helical" evidence="1">
    <location>
        <begin position="6"/>
        <end position="25"/>
    </location>
</feature>
<gene>
    <name evidence="3" type="ORF">CBF35_07555</name>
</gene>
<dbReference type="Gene3D" id="3.10.450.40">
    <property type="match status" value="2"/>
</dbReference>
<evidence type="ECO:0000256" key="1">
    <source>
        <dbReference type="SAM" id="Phobius"/>
    </source>
</evidence>
<dbReference type="Pfam" id="PF17881">
    <property type="entry name" value="TseB"/>
    <property type="match status" value="1"/>
</dbReference>
<comment type="caution">
    <text evidence="3">The sequence shown here is derived from an EMBL/GenBank/DDBJ whole genome shotgun (WGS) entry which is preliminary data.</text>
</comment>
<evidence type="ECO:0000259" key="2">
    <source>
        <dbReference type="Pfam" id="PF17881"/>
    </source>
</evidence>
<organism evidence="3 4">
    <name type="scientific">Vagococcus salmoninarum</name>
    <dbReference type="NCBI Taxonomy" id="2739"/>
    <lineage>
        <taxon>Bacteria</taxon>
        <taxon>Bacillati</taxon>
        <taxon>Bacillota</taxon>
        <taxon>Bacilli</taxon>
        <taxon>Lactobacillales</taxon>
        <taxon>Enterococcaceae</taxon>
        <taxon>Vagococcus</taxon>
    </lineage>
</organism>
<dbReference type="InterPro" id="IPR041401">
    <property type="entry name" value="TseB-like_dom"/>
</dbReference>
<proteinExistence type="predicted"/>
<protein>
    <recommendedName>
        <fullName evidence="2">Cell wall elongation regulator TseB-like domain-containing protein</fullName>
    </recommendedName>
</protein>
<accession>A0A429ZNZ0</accession>
<keyword evidence="1" id="KW-0472">Membrane</keyword>
<dbReference type="AlphaFoldDB" id="A0A429ZNZ0"/>
<dbReference type="EMBL" id="NGJU01000010">
    <property type="protein sequence ID" value="RST95405.1"/>
    <property type="molecule type" value="Genomic_DNA"/>
</dbReference>
<evidence type="ECO:0000313" key="3">
    <source>
        <dbReference type="EMBL" id="RST95405.1"/>
    </source>
</evidence>
<keyword evidence="1" id="KW-1133">Transmembrane helix</keyword>